<dbReference type="HAMAP" id="MF_00911">
    <property type="entry name" value="FtsQ_subfam"/>
    <property type="match status" value="1"/>
</dbReference>
<dbReference type="GO" id="GO:0032153">
    <property type="term" value="C:cell division site"/>
    <property type="evidence" value="ECO:0007669"/>
    <property type="project" value="UniProtKB-UniRule"/>
</dbReference>
<dbReference type="Gene3D" id="3.40.50.11690">
    <property type="entry name" value="Cell division protein FtsQ/DivIB"/>
    <property type="match status" value="1"/>
</dbReference>
<keyword evidence="8 9" id="KW-0131">Cell cycle</keyword>
<keyword evidence="13" id="KW-1185">Reference proteome</keyword>
<evidence type="ECO:0000256" key="9">
    <source>
        <dbReference type="HAMAP-Rule" id="MF_00911"/>
    </source>
</evidence>
<dbReference type="Pfam" id="PF03799">
    <property type="entry name" value="FtsQ_DivIB_C"/>
    <property type="match status" value="1"/>
</dbReference>
<keyword evidence="6 9" id="KW-1133">Transmembrane helix</keyword>
<reference evidence="12" key="1">
    <citation type="submission" date="2021-04" db="EMBL/GenBank/DDBJ databases">
        <title>Ouciella asimina sp. nov., isolated from the surface seawater in the hydrothermal field of Okinawa Trough.</title>
        <authorList>
            <person name="Shuang W."/>
        </authorList>
    </citation>
    <scope>NUCLEOTIDE SEQUENCE</scope>
    <source>
        <strain evidence="12">LXI357</strain>
    </source>
</reference>
<gene>
    <name evidence="9" type="primary">ftsQ</name>
    <name evidence="12" type="ORF">J7S20_01295</name>
</gene>
<evidence type="ECO:0000256" key="1">
    <source>
        <dbReference type="ARBA" id="ARBA00004370"/>
    </source>
</evidence>
<name>A0A8T4IDR4_9SPHN</name>
<dbReference type="EMBL" id="JAGRQC010000001">
    <property type="protein sequence ID" value="MBR0551135.1"/>
    <property type="molecule type" value="Genomic_DNA"/>
</dbReference>
<evidence type="ECO:0000256" key="5">
    <source>
        <dbReference type="ARBA" id="ARBA00022692"/>
    </source>
</evidence>
<comment type="similarity">
    <text evidence="9">Belongs to the FtsQ/DivIB family. FtsQ subfamily.</text>
</comment>
<feature type="transmembrane region" description="Helical" evidence="9">
    <location>
        <begin position="52"/>
        <end position="74"/>
    </location>
</feature>
<dbReference type="PROSITE" id="PS51779">
    <property type="entry name" value="POTRA"/>
    <property type="match status" value="1"/>
</dbReference>
<feature type="region of interest" description="Disordered" evidence="10">
    <location>
        <begin position="1"/>
        <end position="32"/>
    </location>
</feature>
<dbReference type="PANTHER" id="PTHR35851:SF1">
    <property type="entry name" value="CELL DIVISION PROTEIN FTSQ"/>
    <property type="match status" value="1"/>
</dbReference>
<dbReference type="GO" id="GO:0005886">
    <property type="term" value="C:plasma membrane"/>
    <property type="evidence" value="ECO:0007669"/>
    <property type="project" value="UniProtKB-SubCell"/>
</dbReference>
<dbReference type="Gene3D" id="3.10.20.310">
    <property type="entry name" value="membrane protein fhac"/>
    <property type="match status" value="1"/>
</dbReference>
<keyword evidence="2 9" id="KW-1003">Cell membrane</keyword>
<dbReference type="InterPro" id="IPR034746">
    <property type="entry name" value="POTRA"/>
</dbReference>
<evidence type="ECO:0000256" key="4">
    <source>
        <dbReference type="ARBA" id="ARBA00022618"/>
    </source>
</evidence>
<keyword evidence="5 9" id="KW-0812">Transmembrane</keyword>
<evidence type="ECO:0000256" key="7">
    <source>
        <dbReference type="ARBA" id="ARBA00023136"/>
    </source>
</evidence>
<comment type="function">
    <text evidence="9">Essential cell division protein.</text>
</comment>
<evidence type="ECO:0000256" key="2">
    <source>
        <dbReference type="ARBA" id="ARBA00022475"/>
    </source>
</evidence>
<protein>
    <recommendedName>
        <fullName evidence="9">Cell division protein FtsQ</fullName>
    </recommendedName>
</protein>
<evidence type="ECO:0000256" key="10">
    <source>
        <dbReference type="SAM" id="MobiDB-lite"/>
    </source>
</evidence>
<evidence type="ECO:0000259" key="11">
    <source>
        <dbReference type="PROSITE" id="PS51779"/>
    </source>
</evidence>
<evidence type="ECO:0000256" key="3">
    <source>
        <dbReference type="ARBA" id="ARBA00022519"/>
    </source>
</evidence>
<sequence length="302" mass="33174">MSRAATSRSRSQSRRTTSKPKRRRQQSRANRPGVLDHAVAALPFSEQTLHRIIAWGIFSAVVAAAIVLAAWLGLPQAAYRSAAETVGDAGLRVGQIEVSGLKRMDRMSVYAMALDQQSRAMPLVDLSKVRERLLNYGWVADARVSRRLPDTLVIDIVERTPAAIWQNNGQLMLIDEHGVLLEPVSPDAMPDLPLVIGDGANSHEPAYRRLMQAAPALKPMVKAASWIGNRRWDIIFMSGERLSLPEGEIPAAKALAKFAELDGTQGLLGKGYLRFDMRDPSKLVVRMSDDAMKTIMGDEKGG</sequence>
<evidence type="ECO:0000313" key="12">
    <source>
        <dbReference type="EMBL" id="MBR0551135.1"/>
    </source>
</evidence>
<dbReference type="Proteomes" id="UP000676996">
    <property type="component" value="Unassembled WGS sequence"/>
</dbReference>
<proteinExistence type="inferred from homology"/>
<dbReference type="AlphaFoldDB" id="A0A8T4IDR4"/>
<keyword evidence="3 9" id="KW-0997">Cell inner membrane</keyword>
<dbReference type="RefSeq" id="WP_284052426.1">
    <property type="nucleotide sequence ID" value="NZ_JAGRQC010000001.1"/>
</dbReference>
<accession>A0A8T4IDR4</accession>
<feature type="compositionally biased region" description="Basic residues" evidence="10">
    <location>
        <begin position="11"/>
        <end position="26"/>
    </location>
</feature>
<evidence type="ECO:0000313" key="13">
    <source>
        <dbReference type="Proteomes" id="UP000676996"/>
    </source>
</evidence>
<evidence type="ECO:0000256" key="6">
    <source>
        <dbReference type="ARBA" id="ARBA00022989"/>
    </source>
</evidence>
<dbReference type="InterPro" id="IPR045335">
    <property type="entry name" value="FtsQ_C_sf"/>
</dbReference>
<feature type="compositionally biased region" description="Low complexity" evidence="10">
    <location>
        <begin position="1"/>
        <end position="10"/>
    </location>
</feature>
<dbReference type="InterPro" id="IPR005548">
    <property type="entry name" value="Cell_div_FtsQ/DivIB_C"/>
</dbReference>
<dbReference type="InterPro" id="IPR013685">
    <property type="entry name" value="POTRA_FtsQ_type"/>
</dbReference>
<keyword evidence="7 9" id="KW-0472">Membrane</keyword>
<organism evidence="12 13">
    <name type="scientific">Stakelama marina</name>
    <dbReference type="NCBI Taxonomy" id="2826939"/>
    <lineage>
        <taxon>Bacteria</taxon>
        <taxon>Pseudomonadati</taxon>
        <taxon>Pseudomonadota</taxon>
        <taxon>Alphaproteobacteria</taxon>
        <taxon>Sphingomonadales</taxon>
        <taxon>Sphingomonadaceae</taxon>
        <taxon>Stakelama</taxon>
    </lineage>
</organism>
<comment type="subcellular location">
    <subcellularLocation>
        <location evidence="9">Cell inner membrane</location>
        <topology evidence="9">Single-pass type II membrane protein</topology>
    </subcellularLocation>
    <subcellularLocation>
        <location evidence="1">Membrane</location>
    </subcellularLocation>
    <text evidence="9">Localizes to the division septum.</text>
</comment>
<dbReference type="PANTHER" id="PTHR35851">
    <property type="entry name" value="CELL DIVISION PROTEIN FTSQ"/>
    <property type="match status" value="1"/>
</dbReference>
<evidence type="ECO:0000256" key="8">
    <source>
        <dbReference type="ARBA" id="ARBA00023306"/>
    </source>
</evidence>
<keyword evidence="4 9" id="KW-0132">Cell division</keyword>
<dbReference type="GO" id="GO:0090529">
    <property type="term" value="P:cell septum assembly"/>
    <property type="evidence" value="ECO:0007669"/>
    <property type="project" value="InterPro"/>
</dbReference>
<dbReference type="GO" id="GO:0043093">
    <property type="term" value="P:FtsZ-dependent cytokinesis"/>
    <property type="evidence" value="ECO:0007669"/>
    <property type="project" value="UniProtKB-UniRule"/>
</dbReference>
<comment type="caution">
    <text evidence="12">The sequence shown here is derived from an EMBL/GenBank/DDBJ whole genome shotgun (WGS) entry which is preliminary data.</text>
</comment>
<feature type="domain" description="POTRA" evidence="11">
    <location>
        <begin position="91"/>
        <end position="159"/>
    </location>
</feature>
<dbReference type="Pfam" id="PF08478">
    <property type="entry name" value="POTRA_1"/>
    <property type="match status" value="1"/>
</dbReference>
<dbReference type="InterPro" id="IPR026579">
    <property type="entry name" value="FtsQ"/>
</dbReference>